<name>A0A5P0XRZ0_9BACT</name>
<evidence type="ECO:0000313" key="3">
    <source>
        <dbReference type="Proteomes" id="UP000358159"/>
    </source>
</evidence>
<evidence type="ECO:0000256" key="1">
    <source>
        <dbReference type="SAM" id="Coils"/>
    </source>
</evidence>
<feature type="coiled-coil region" evidence="1">
    <location>
        <begin position="354"/>
        <end position="396"/>
    </location>
</feature>
<comment type="caution">
    <text evidence="2">The sequence shown here is derived from an EMBL/GenBank/DDBJ whole genome shotgun (WGS) entry which is preliminary data.</text>
</comment>
<organism evidence="2 3">
    <name type="scientific">Segatella copri</name>
    <dbReference type="NCBI Taxonomy" id="165179"/>
    <lineage>
        <taxon>Bacteria</taxon>
        <taxon>Pseudomonadati</taxon>
        <taxon>Bacteroidota</taxon>
        <taxon>Bacteroidia</taxon>
        <taxon>Bacteroidales</taxon>
        <taxon>Prevotellaceae</taxon>
        <taxon>Segatella</taxon>
    </lineage>
</organism>
<keyword evidence="2" id="KW-0547">Nucleotide-binding</keyword>
<keyword evidence="1" id="KW-0175">Coiled coil</keyword>
<sequence length="1236" mass="144242">MRYLNKIIFLNSAHIPYAEVKLDGNVHFIGTQGVGKSTLLRALLFFYNADKLRLGIPKEKKSFDAFYFPCPNSYIVYEVMRENGAYCVLALKNQGRVMFRFIDAPFDSKWFIDERKLVYGEWSQIREQVGKKHDISSLVSSYEMYRDIIFGNNRRQELLSFRKYAIVESAKYQNIPRTIQNVFLNTKLDADFIKDTIIRSMSDEDNSIDLNFYREQIKEFEQEYTDVSLWTKKEKNGEVLIRRIADKVIDAYRTLLNNRCLIGEGRRELNYAEHVAQELLPQYRLDIQESEAECNRVSRLIGEEQEKYGKERDKLSRELGVFDAQLKKTAAKRKHYEEIHIEDILQRVEQETIIEDERRRQEAMKAELEKSYQNVVDKYKALLEQLDMDLRAFRNSKTTLLNEHQAALMTQKETLMQEWRKAETETREVFQKKISSVDEMIAQLVHEETALKIQKAKVAHENPFAREMETNEQELAEFTARQFQVETEIKEVELRIETLRQEAEKELEIAELKYQASLDEPKKQKADVEAEIRKIQNLLEKSKGSFSEWLDQNRKGWQENIGKVVDEEAILYNNVLNPQLVADSSSSLSSSSLSSSSSSSTSASLYGVSINLAAVERKFRTPKELKEQLAEKEQLRADIIKLLNDLQNQHEEDNKNLKGKYQLQIRKLNESLYAKKAEMQLLPQTEKKLKMQAMELKNRLEKWRSQQMAELEDKQNALVADKVKKEELKHQLETDLLRKLKAHQAEYNRQVKVETQKYEVFAQDIRTQIEDKQNQMDARRLEIMKAQHDELHGKGMDTQALDAYNKRIAELDAELAFIRKNRDVVAVYRNDKIELFDQESSVRQERKNKAEALMTIEDKFRQRSERLKLQLSVAQEKLAEQQAALRKLEAGLNAVKNFRSDATLCPLGSSEIGEKITTKDCLAIVEELKRQIYEDSRTLDNFKKQSQQFLGMFSAHNTFHFNVSPVTEEEFIAFASNLCEFVDNDKISEYQKRISGRYTDIIFRISKEVGDLTRREGDIGKTINDINHDFEERNFAGVIREIALRPLKSNDQLMILLLRIRDFAEENQFNMGEMDLFATESRQDVNAKAVKYLLAFMKGLLDEPNRKQLQVADTFKLEFRIKENDNDTGWVEKIANVGSDGTDILVKAMVNIMLINVFKEKASKKSGDFKIHCMMDEIGKLHPNNVKGILDFANRRNILLVNSSPTTYNVEDYKYTYLLSKDNRAYTKVTQLIKRL</sequence>
<feature type="coiled-coil region" evidence="1">
    <location>
        <begin position="864"/>
        <end position="891"/>
    </location>
</feature>
<dbReference type="Pfam" id="PF12128">
    <property type="entry name" value="DUF3584"/>
    <property type="match status" value="2"/>
</dbReference>
<feature type="coiled-coil region" evidence="1">
    <location>
        <begin position="686"/>
        <end position="731"/>
    </location>
</feature>
<dbReference type="GO" id="GO:0005524">
    <property type="term" value="F:ATP binding"/>
    <property type="evidence" value="ECO:0007669"/>
    <property type="project" value="UniProtKB-KW"/>
</dbReference>
<feature type="coiled-coil region" evidence="1">
    <location>
        <begin position="762"/>
        <end position="821"/>
    </location>
</feature>
<dbReference type="InterPro" id="IPR021979">
    <property type="entry name" value="DUF3584"/>
</dbReference>
<accession>A0A5P0XRZ0</accession>
<dbReference type="Proteomes" id="UP000358159">
    <property type="component" value="Unassembled WGS sequence"/>
</dbReference>
<feature type="coiled-coil region" evidence="1">
    <location>
        <begin position="625"/>
        <end position="660"/>
    </location>
</feature>
<feature type="coiled-coil region" evidence="1">
    <location>
        <begin position="482"/>
        <end position="545"/>
    </location>
</feature>
<dbReference type="AlphaFoldDB" id="A0A5P0XRZ0"/>
<keyword evidence="2" id="KW-0067">ATP-binding</keyword>
<reference evidence="2 3" key="1">
    <citation type="submission" date="2019-09" db="EMBL/GenBank/DDBJ databases">
        <title>Distinct polysaccharide growth profiles of human intestinal Prevotella copri isolates.</title>
        <authorList>
            <person name="Fehlner-Peach H."/>
            <person name="Magnabosco C."/>
            <person name="Raghavan V."/>
            <person name="Scher J.U."/>
            <person name="Tett A."/>
            <person name="Cox L.M."/>
            <person name="Gottsegen C."/>
            <person name="Watters A."/>
            <person name="Wiltshire- Gordon J.D."/>
            <person name="Segata N."/>
            <person name="Bonneau R."/>
            <person name="Littman D.R."/>
        </authorList>
    </citation>
    <scope>NUCLEOTIDE SEQUENCE [LARGE SCALE GENOMIC DNA]</scope>
    <source>
        <strain evidence="2 3">BVe41219</strain>
    </source>
</reference>
<gene>
    <name evidence="2" type="ORF">F7D42_12495</name>
</gene>
<protein>
    <submittedName>
        <fullName evidence="2">ATP-binding protein</fullName>
    </submittedName>
</protein>
<evidence type="ECO:0000313" key="2">
    <source>
        <dbReference type="EMBL" id="MQO56501.1"/>
    </source>
</evidence>
<dbReference type="InterPro" id="IPR027417">
    <property type="entry name" value="P-loop_NTPase"/>
</dbReference>
<dbReference type="SUPFAM" id="SSF52540">
    <property type="entry name" value="P-loop containing nucleoside triphosphate hydrolases"/>
    <property type="match status" value="1"/>
</dbReference>
<dbReference type="EMBL" id="VZAZ01000058">
    <property type="protein sequence ID" value="MQO56501.1"/>
    <property type="molecule type" value="Genomic_DNA"/>
</dbReference>
<proteinExistence type="predicted"/>
<dbReference type="RefSeq" id="WP_153087665.1">
    <property type="nucleotide sequence ID" value="NZ_VZAJ01000006.1"/>
</dbReference>